<reference evidence="3" key="1">
    <citation type="journal article" date="2019" name="Int. J. Syst. Evol. Microbiol.">
        <title>The Global Catalogue of Microorganisms (GCM) 10K type strain sequencing project: providing services to taxonomists for standard genome sequencing and annotation.</title>
        <authorList>
            <consortium name="The Broad Institute Genomics Platform"/>
            <consortium name="The Broad Institute Genome Sequencing Center for Infectious Disease"/>
            <person name="Wu L."/>
            <person name="Ma J."/>
        </authorList>
    </citation>
    <scope>NUCLEOTIDE SEQUENCE [LARGE SCALE GENOMIC DNA]</scope>
    <source>
        <strain evidence="3">JCM 6305</strain>
    </source>
</reference>
<feature type="region of interest" description="Disordered" evidence="1">
    <location>
        <begin position="23"/>
        <end position="45"/>
    </location>
</feature>
<organism evidence="2 3">
    <name type="scientific">Streptomyces macrosporus</name>
    <dbReference type="NCBI Taxonomy" id="44032"/>
    <lineage>
        <taxon>Bacteria</taxon>
        <taxon>Bacillati</taxon>
        <taxon>Actinomycetota</taxon>
        <taxon>Actinomycetes</taxon>
        <taxon>Kitasatosporales</taxon>
        <taxon>Streptomycetaceae</taxon>
        <taxon>Streptomyces</taxon>
    </lineage>
</organism>
<keyword evidence="3" id="KW-1185">Reference proteome</keyword>
<proteinExistence type="predicted"/>
<name>A0ABP5XW64_9ACTN</name>
<evidence type="ECO:0000313" key="3">
    <source>
        <dbReference type="Proteomes" id="UP001501638"/>
    </source>
</evidence>
<protein>
    <submittedName>
        <fullName evidence="2">Uncharacterized protein</fullName>
    </submittedName>
</protein>
<comment type="caution">
    <text evidence="2">The sequence shown here is derived from an EMBL/GenBank/DDBJ whole genome shotgun (WGS) entry which is preliminary data.</text>
</comment>
<gene>
    <name evidence="2" type="ORF">GCM10010405_57510</name>
</gene>
<dbReference type="RefSeq" id="WP_344328726.1">
    <property type="nucleotide sequence ID" value="NZ_BAAASZ010000051.1"/>
</dbReference>
<dbReference type="Proteomes" id="UP001501638">
    <property type="component" value="Unassembled WGS sequence"/>
</dbReference>
<dbReference type="EMBL" id="BAAASZ010000051">
    <property type="protein sequence ID" value="GAA2465525.1"/>
    <property type="molecule type" value="Genomic_DNA"/>
</dbReference>
<accession>A0ABP5XW64</accession>
<evidence type="ECO:0000256" key="1">
    <source>
        <dbReference type="SAM" id="MobiDB-lite"/>
    </source>
</evidence>
<evidence type="ECO:0000313" key="2">
    <source>
        <dbReference type="EMBL" id="GAA2465525.1"/>
    </source>
</evidence>
<sequence length="45" mass="4389">MTATVDIAVEEGDPYLAVPRGARARAGPASGPGLSALSPSVPALV</sequence>